<dbReference type="Proteomes" id="UP001063166">
    <property type="component" value="Unassembled WGS sequence"/>
</dbReference>
<dbReference type="AlphaFoldDB" id="A0A9P3PY36"/>
<organism evidence="2 3">
    <name type="scientific">Lyophyllum shimeji</name>
    <name type="common">Hon-shimeji</name>
    <name type="synonym">Tricholoma shimeji</name>
    <dbReference type="NCBI Taxonomy" id="47721"/>
    <lineage>
        <taxon>Eukaryota</taxon>
        <taxon>Fungi</taxon>
        <taxon>Dikarya</taxon>
        <taxon>Basidiomycota</taxon>
        <taxon>Agaricomycotina</taxon>
        <taxon>Agaricomycetes</taxon>
        <taxon>Agaricomycetidae</taxon>
        <taxon>Agaricales</taxon>
        <taxon>Tricholomatineae</taxon>
        <taxon>Lyophyllaceae</taxon>
        <taxon>Lyophyllum</taxon>
    </lineage>
</organism>
<proteinExistence type="predicted"/>
<keyword evidence="1" id="KW-1133">Transmembrane helix</keyword>
<keyword evidence="1" id="KW-0472">Membrane</keyword>
<sequence>MARSIYGGRDVVGIAPTDGLDDMMVFVVTPLNLAATNKGKVSTQPELGTSSSVKIKKYQKRQVVFFLWYFPSLFLILAIF</sequence>
<feature type="transmembrane region" description="Helical" evidence="1">
    <location>
        <begin position="63"/>
        <end position="79"/>
    </location>
</feature>
<reference evidence="2" key="1">
    <citation type="submission" date="2022-07" db="EMBL/GenBank/DDBJ databases">
        <title>The genome of Lyophyllum shimeji provides insight into the initial evolution of ectomycorrhizal fungal genome.</title>
        <authorList>
            <person name="Kobayashi Y."/>
            <person name="Shibata T."/>
            <person name="Hirakawa H."/>
            <person name="Shigenobu S."/>
            <person name="Nishiyama T."/>
            <person name="Yamada A."/>
            <person name="Hasebe M."/>
            <person name="Kawaguchi M."/>
        </authorList>
    </citation>
    <scope>NUCLEOTIDE SEQUENCE</scope>
    <source>
        <strain evidence="2">AT787</strain>
    </source>
</reference>
<evidence type="ECO:0000256" key="1">
    <source>
        <dbReference type="SAM" id="Phobius"/>
    </source>
</evidence>
<accession>A0A9P3PY36</accession>
<evidence type="ECO:0000313" key="3">
    <source>
        <dbReference type="Proteomes" id="UP001063166"/>
    </source>
</evidence>
<gene>
    <name evidence="2" type="ORF">LshimejAT787_1600730</name>
</gene>
<comment type="caution">
    <text evidence="2">The sequence shown here is derived from an EMBL/GenBank/DDBJ whole genome shotgun (WGS) entry which is preliminary data.</text>
</comment>
<name>A0A9P3PY36_LYOSH</name>
<dbReference type="EMBL" id="BRPK01000016">
    <property type="protein sequence ID" value="GLB44143.1"/>
    <property type="molecule type" value="Genomic_DNA"/>
</dbReference>
<evidence type="ECO:0000313" key="2">
    <source>
        <dbReference type="EMBL" id="GLB44143.1"/>
    </source>
</evidence>
<keyword evidence="3" id="KW-1185">Reference proteome</keyword>
<keyword evidence="1" id="KW-0812">Transmembrane</keyword>
<protein>
    <submittedName>
        <fullName evidence="2">Uncharacterized protein</fullName>
    </submittedName>
</protein>